<evidence type="ECO:0000313" key="5">
    <source>
        <dbReference type="EMBL" id="GGY14121.1"/>
    </source>
</evidence>
<dbReference type="Pfam" id="PF00990">
    <property type="entry name" value="GGDEF"/>
    <property type="match status" value="1"/>
</dbReference>
<dbReference type="EMBL" id="BMYX01000007">
    <property type="protein sequence ID" value="GGY14121.1"/>
    <property type="molecule type" value="Genomic_DNA"/>
</dbReference>
<feature type="domain" description="GGDEF" evidence="4">
    <location>
        <begin position="352"/>
        <end position="486"/>
    </location>
</feature>
<dbReference type="CDD" id="cd12915">
    <property type="entry name" value="PDC2_DGC_like"/>
    <property type="match status" value="1"/>
</dbReference>
<dbReference type="PANTHER" id="PTHR45138">
    <property type="entry name" value="REGULATORY COMPONENTS OF SENSORY TRANSDUCTION SYSTEM"/>
    <property type="match status" value="1"/>
</dbReference>
<evidence type="ECO:0000256" key="2">
    <source>
        <dbReference type="ARBA" id="ARBA00034247"/>
    </source>
</evidence>
<protein>
    <recommendedName>
        <fullName evidence="1">diguanylate cyclase</fullName>
        <ecNumber evidence="1">2.7.7.65</ecNumber>
    </recommendedName>
</protein>
<dbReference type="FunFam" id="3.30.70.270:FF:000001">
    <property type="entry name" value="Diguanylate cyclase domain protein"/>
    <property type="match status" value="1"/>
</dbReference>
<keyword evidence="3" id="KW-0472">Membrane</keyword>
<gene>
    <name evidence="5" type="ORF">GCM10011289_16850</name>
</gene>
<dbReference type="GO" id="GO:1902201">
    <property type="term" value="P:negative regulation of bacterial-type flagellum-dependent cell motility"/>
    <property type="evidence" value="ECO:0007669"/>
    <property type="project" value="TreeGrafter"/>
</dbReference>
<dbReference type="AlphaFoldDB" id="A0A918P2D8"/>
<dbReference type="InterPro" id="IPR050469">
    <property type="entry name" value="Diguanylate_Cyclase"/>
</dbReference>
<dbReference type="SUPFAM" id="SSF55073">
    <property type="entry name" value="Nucleotide cyclase"/>
    <property type="match status" value="1"/>
</dbReference>
<dbReference type="PROSITE" id="PS50887">
    <property type="entry name" value="GGDEF"/>
    <property type="match status" value="1"/>
</dbReference>
<dbReference type="GO" id="GO:0043709">
    <property type="term" value="P:cell adhesion involved in single-species biofilm formation"/>
    <property type="evidence" value="ECO:0007669"/>
    <property type="project" value="TreeGrafter"/>
</dbReference>
<comment type="caution">
    <text evidence="5">The sequence shown here is derived from an EMBL/GenBank/DDBJ whole genome shotgun (WGS) entry which is preliminary data.</text>
</comment>
<dbReference type="InterPro" id="IPR029787">
    <property type="entry name" value="Nucleotide_cyclase"/>
</dbReference>
<dbReference type="GO" id="GO:0052621">
    <property type="term" value="F:diguanylate cyclase activity"/>
    <property type="evidence" value="ECO:0007669"/>
    <property type="project" value="UniProtKB-EC"/>
</dbReference>
<dbReference type="SMART" id="SM00267">
    <property type="entry name" value="GGDEF"/>
    <property type="match status" value="1"/>
</dbReference>
<reference evidence="5" key="2">
    <citation type="submission" date="2020-09" db="EMBL/GenBank/DDBJ databases">
        <authorList>
            <person name="Sun Q."/>
            <person name="Kim S."/>
        </authorList>
    </citation>
    <scope>NUCLEOTIDE SEQUENCE</scope>
    <source>
        <strain evidence="5">KCTC 32182</strain>
    </source>
</reference>
<feature type="transmembrane region" description="Helical" evidence="3">
    <location>
        <begin position="287"/>
        <end position="305"/>
    </location>
</feature>
<dbReference type="Proteomes" id="UP000645257">
    <property type="component" value="Unassembled WGS sequence"/>
</dbReference>
<dbReference type="Gene3D" id="3.30.450.20">
    <property type="entry name" value="PAS domain"/>
    <property type="match status" value="2"/>
</dbReference>
<keyword evidence="3" id="KW-0812">Transmembrane</keyword>
<evidence type="ECO:0000256" key="1">
    <source>
        <dbReference type="ARBA" id="ARBA00012528"/>
    </source>
</evidence>
<sequence>MRRKTQGIVLCILLFVAAFTAAGIDLYRSRNEIRERGFASAEAMSFLVSEWLAGSFREVDYVVRNVTDVIHPGDLPPFAPDAERRADITRLLIDKHKSLPHSDEIGVFDGQCRLAFAAYSPIGWDASDRDYCKALRANPALDHFTTNLLWSNLNKYEVVHLRPLTDSRGRLVGIAGAGLDLSFFQRWLDRVHIGPHDTVAIVDNRGRILARHGPATPGAPKGPGHQLDYPLQRQVAALSLTGAARRFPAELDDRPALVSLQHLGAQPIAVLVGLDEATLMREWNDKAAQFAFGLALIGILIVLLLRNVWLAEERAELLFQQACTDPLTRLANRRHFFETALRELARADRNLTPCGFILLDIDNFKEINDLYGHRIGDLALVAVANACLAIIRDTDTPARLGGDEFVILIPDADPAGAMAMANRLLDAIRAIRIQEDNSPTLQITASFGIALSQHGELTPEAPLSRADSAMYEAKRAGRDTLCMAADRGLPPTGQASA</sequence>
<proteinExistence type="predicted"/>
<name>A0A918P2D8_9NEIS</name>
<dbReference type="RefSeq" id="WP_189533236.1">
    <property type="nucleotide sequence ID" value="NZ_BMYX01000007.1"/>
</dbReference>
<organism evidence="5 6">
    <name type="scientific">Paludibacterium paludis</name>
    <dbReference type="NCBI Taxonomy" id="1225769"/>
    <lineage>
        <taxon>Bacteria</taxon>
        <taxon>Pseudomonadati</taxon>
        <taxon>Pseudomonadota</taxon>
        <taxon>Betaproteobacteria</taxon>
        <taxon>Neisseriales</taxon>
        <taxon>Chromobacteriaceae</taxon>
        <taxon>Paludibacterium</taxon>
    </lineage>
</organism>
<dbReference type="Gene3D" id="3.30.70.270">
    <property type="match status" value="1"/>
</dbReference>
<dbReference type="GO" id="GO:0005886">
    <property type="term" value="C:plasma membrane"/>
    <property type="evidence" value="ECO:0007669"/>
    <property type="project" value="TreeGrafter"/>
</dbReference>
<keyword evidence="3" id="KW-1133">Transmembrane helix</keyword>
<evidence type="ECO:0000256" key="3">
    <source>
        <dbReference type="SAM" id="Phobius"/>
    </source>
</evidence>
<reference evidence="5" key="1">
    <citation type="journal article" date="2014" name="Int. J. Syst. Evol. Microbiol.">
        <title>Complete genome sequence of Corynebacterium casei LMG S-19264T (=DSM 44701T), isolated from a smear-ripened cheese.</title>
        <authorList>
            <consortium name="US DOE Joint Genome Institute (JGI-PGF)"/>
            <person name="Walter F."/>
            <person name="Albersmeier A."/>
            <person name="Kalinowski J."/>
            <person name="Ruckert C."/>
        </authorList>
    </citation>
    <scope>NUCLEOTIDE SEQUENCE</scope>
    <source>
        <strain evidence="5">KCTC 32182</strain>
    </source>
</reference>
<comment type="catalytic activity">
    <reaction evidence="2">
        <text>2 GTP = 3',3'-c-di-GMP + 2 diphosphate</text>
        <dbReference type="Rhea" id="RHEA:24898"/>
        <dbReference type="ChEBI" id="CHEBI:33019"/>
        <dbReference type="ChEBI" id="CHEBI:37565"/>
        <dbReference type="ChEBI" id="CHEBI:58805"/>
        <dbReference type="EC" id="2.7.7.65"/>
    </reaction>
</comment>
<dbReference type="InterPro" id="IPR000160">
    <property type="entry name" value="GGDEF_dom"/>
</dbReference>
<accession>A0A918P2D8</accession>
<keyword evidence="6" id="KW-1185">Reference proteome</keyword>
<dbReference type="PANTHER" id="PTHR45138:SF9">
    <property type="entry name" value="DIGUANYLATE CYCLASE DGCM-RELATED"/>
    <property type="match status" value="1"/>
</dbReference>
<dbReference type="EC" id="2.7.7.65" evidence="1"/>
<dbReference type="CDD" id="cd12914">
    <property type="entry name" value="PDC1_DGC_like"/>
    <property type="match status" value="1"/>
</dbReference>
<dbReference type="NCBIfam" id="TIGR00254">
    <property type="entry name" value="GGDEF"/>
    <property type="match status" value="1"/>
</dbReference>
<evidence type="ECO:0000259" key="4">
    <source>
        <dbReference type="PROSITE" id="PS50887"/>
    </source>
</evidence>
<dbReference type="CDD" id="cd01949">
    <property type="entry name" value="GGDEF"/>
    <property type="match status" value="1"/>
</dbReference>
<dbReference type="InterPro" id="IPR043128">
    <property type="entry name" value="Rev_trsase/Diguanyl_cyclase"/>
</dbReference>
<evidence type="ECO:0000313" key="6">
    <source>
        <dbReference type="Proteomes" id="UP000645257"/>
    </source>
</evidence>